<evidence type="ECO:0000256" key="12">
    <source>
        <dbReference type="RuleBase" id="RU000356"/>
    </source>
</evidence>
<dbReference type="GO" id="GO:0071949">
    <property type="term" value="F:FAD binding"/>
    <property type="evidence" value="ECO:0007669"/>
    <property type="project" value="TreeGrafter"/>
</dbReference>
<dbReference type="PROSITE" id="PS01033">
    <property type="entry name" value="GLOBIN"/>
    <property type="match status" value="1"/>
</dbReference>
<dbReference type="EMBL" id="CAICTM010000374">
    <property type="protein sequence ID" value="CAB9509098.1"/>
    <property type="molecule type" value="Genomic_DNA"/>
</dbReference>
<evidence type="ECO:0000256" key="1">
    <source>
        <dbReference type="ARBA" id="ARBA00001970"/>
    </source>
</evidence>
<dbReference type="InterPro" id="IPR017927">
    <property type="entry name" value="FAD-bd_FR_type"/>
</dbReference>
<keyword evidence="8" id="KW-0408">Iron</keyword>
<keyword evidence="12" id="KW-0813">Transport</keyword>
<dbReference type="PANTHER" id="PTHR43396">
    <property type="entry name" value="FLAVOHEMOPROTEIN"/>
    <property type="match status" value="1"/>
</dbReference>
<keyword evidence="7" id="KW-0521">NADP</keyword>
<accession>A0A9N8HG06</accession>
<dbReference type="PANTHER" id="PTHR43396:SF3">
    <property type="entry name" value="FLAVOHEMOPROTEIN"/>
    <property type="match status" value="1"/>
</dbReference>
<evidence type="ECO:0000256" key="2">
    <source>
        <dbReference type="ARBA" id="ARBA00006401"/>
    </source>
</evidence>
<evidence type="ECO:0000256" key="10">
    <source>
        <dbReference type="ARBA" id="ARBA00048649"/>
    </source>
</evidence>
<dbReference type="GO" id="GO:0046872">
    <property type="term" value="F:metal ion binding"/>
    <property type="evidence" value="ECO:0007669"/>
    <property type="project" value="UniProtKB-KW"/>
</dbReference>
<dbReference type="AlphaFoldDB" id="A0A9N8HG06"/>
<comment type="similarity">
    <text evidence="2">In the C-terminal section; belongs to the flavoprotein pyridine nucleotide cytochrome reductase family.</text>
</comment>
<dbReference type="InterPro" id="IPR001433">
    <property type="entry name" value="OxRdtase_FAD/NAD-bd"/>
</dbReference>
<dbReference type="InterPro" id="IPR009050">
    <property type="entry name" value="Globin-like_sf"/>
</dbReference>
<dbReference type="InterPro" id="IPR017938">
    <property type="entry name" value="Riboflavin_synthase-like_b-brl"/>
</dbReference>
<keyword evidence="4" id="KW-0216">Detoxification</keyword>
<dbReference type="SUPFAM" id="SSF46458">
    <property type="entry name" value="Globin-like"/>
    <property type="match status" value="1"/>
</dbReference>
<organism evidence="15 16">
    <name type="scientific">Seminavis robusta</name>
    <dbReference type="NCBI Taxonomy" id="568900"/>
    <lineage>
        <taxon>Eukaryota</taxon>
        <taxon>Sar</taxon>
        <taxon>Stramenopiles</taxon>
        <taxon>Ochrophyta</taxon>
        <taxon>Bacillariophyta</taxon>
        <taxon>Bacillariophyceae</taxon>
        <taxon>Bacillariophycidae</taxon>
        <taxon>Naviculales</taxon>
        <taxon>Naviculaceae</taxon>
        <taxon>Seminavis</taxon>
    </lineage>
</organism>
<proteinExistence type="inferred from homology"/>
<evidence type="ECO:0000256" key="4">
    <source>
        <dbReference type="ARBA" id="ARBA00022575"/>
    </source>
</evidence>
<evidence type="ECO:0000259" key="13">
    <source>
        <dbReference type="PROSITE" id="PS01033"/>
    </source>
</evidence>
<dbReference type="Gene3D" id="2.40.30.10">
    <property type="entry name" value="Translation factors"/>
    <property type="match status" value="1"/>
</dbReference>
<dbReference type="CDD" id="cd06184">
    <property type="entry name" value="flavohem_like_fad_nad_binding"/>
    <property type="match status" value="1"/>
</dbReference>
<dbReference type="GO" id="GO:0046210">
    <property type="term" value="P:nitric oxide catabolic process"/>
    <property type="evidence" value="ECO:0007669"/>
    <property type="project" value="TreeGrafter"/>
</dbReference>
<evidence type="ECO:0000259" key="14">
    <source>
        <dbReference type="PROSITE" id="PS51384"/>
    </source>
</evidence>
<evidence type="ECO:0000256" key="9">
    <source>
        <dbReference type="ARBA" id="ARBA00023027"/>
    </source>
</evidence>
<protein>
    <recommendedName>
        <fullName evidence="3">nitric oxide dioxygenase</fullName>
        <ecNumber evidence="3">1.14.12.17</ecNumber>
    </recommendedName>
</protein>
<evidence type="ECO:0000256" key="11">
    <source>
        <dbReference type="ARBA" id="ARBA00049433"/>
    </source>
</evidence>
<dbReference type="GO" id="GO:0019825">
    <property type="term" value="F:oxygen binding"/>
    <property type="evidence" value="ECO:0007669"/>
    <property type="project" value="InterPro"/>
</dbReference>
<feature type="domain" description="FAD-binding FR-type" evidence="14">
    <location>
        <begin position="168"/>
        <end position="279"/>
    </location>
</feature>
<dbReference type="InterPro" id="IPR039261">
    <property type="entry name" value="FNR_nucleotide-bd"/>
</dbReference>
<comment type="similarity">
    <text evidence="12">Belongs to the globin family.</text>
</comment>
<dbReference type="InterPro" id="IPR008333">
    <property type="entry name" value="Cbr1-like_FAD-bd_dom"/>
</dbReference>
<dbReference type="EC" id="1.14.12.17" evidence="3"/>
<comment type="cofactor">
    <cofactor evidence="1">
        <name>heme b</name>
        <dbReference type="ChEBI" id="CHEBI:60344"/>
    </cofactor>
</comment>
<evidence type="ECO:0000256" key="6">
    <source>
        <dbReference type="ARBA" id="ARBA00022723"/>
    </source>
</evidence>
<dbReference type="PROSITE" id="PS51384">
    <property type="entry name" value="FAD_FR"/>
    <property type="match status" value="1"/>
</dbReference>
<dbReference type="Gene3D" id="3.40.50.80">
    <property type="entry name" value="Nucleotide-binding domain of ferredoxin-NADP reductase (FNR) module"/>
    <property type="match status" value="1"/>
</dbReference>
<comment type="caution">
    <text evidence="15">The sequence shown here is derived from an EMBL/GenBank/DDBJ whole genome shotgun (WGS) entry which is preliminary data.</text>
</comment>
<dbReference type="GO" id="GO:0008941">
    <property type="term" value="F:nitric oxide dioxygenase NAD(P)H activity"/>
    <property type="evidence" value="ECO:0007669"/>
    <property type="project" value="UniProtKB-EC"/>
</dbReference>
<keyword evidence="5 12" id="KW-0349">Heme</keyword>
<keyword evidence="16" id="KW-1185">Reference proteome</keyword>
<dbReference type="SUPFAM" id="SSF63380">
    <property type="entry name" value="Riboflavin synthase domain-like"/>
    <property type="match status" value="1"/>
</dbReference>
<gene>
    <name evidence="15" type="ORF">SEMRO_375_G129420.1</name>
</gene>
<comment type="catalytic activity">
    <reaction evidence="10">
        <text>2 nitric oxide + NADH + 2 O2 = 2 nitrate + NAD(+) + H(+)</text>
        <dbReference type="Rhea" id="RHEA:19469"/>
        <dbReference type="ChEBI" id="CHEBI:15378"/>
        <dbReference type="ChEBI" id="CHEBI:15379"/>
        <dbReference type="ChEBI" id="CHEBI:16480"/>
        <dbReference type="ChEBI" id="CHEBI:17632"/>
        <dbReference type="ChEBI" id="CHEBI:57540"/>
        <dbReference type="ChEBI" id="CHEBI:57945"/>
        <dbReference type="EC" id="1.14.12.17"/>
    </reaction>
</comment>
<name>A0A9N8HG06_9STRA</name>
<dbReference type="Pfam" id="PF00042">
    <property type="entry name" value="Globin"/>
    <property type="match status" value="1"/>
</dbReference>
<feature type="domain" description="Globin" evidence="13">
    <location>
        <begin position="6"/>
        <end position="154"/>
    </location>
</feature>
<evidence type="ECO:0000256" key="3">
    <source>
        <dbReference type="ARBA" id="ARBA00012229"/>
    </source>
</evidence>
<dbReference type="GO" id="GO:0009636">
    <property type="term" value="P:response to toxic substance"/>
    <property type="evidence" value="ECO:0007669"/>
    <property type="project" value="UniProtKB-KW"/>
</dbReference>
<reference evidence="15" key="1">
    <citation type="submission" date="2020-06" db="EMBL/GenBank/DDBJ databases">
        <authorList>
            <consortium name="Plant Systems Biology data submission"/>
        </authorList>
    </citation>
    <scope>NUCLEOTIDE SEQUENCE</scope>
    <source>
        <strain evidence="15">D6</strain>
    </source>
</reference>
<dbReference type="GO" id="GO:0005344">
    <property type="term" value="F:oxygen carrier activity"/>
    <property type="evidence" value="ECO:0007669"/>
    <property type="project" value="UniProtKB-KW"/>
</dbReference>
<dbReference type="GO" id="GO:0020037">
    <property type="term" value="F:heme binding"/>
    <property type="evidence" value="ECO:0007669"/>
    <property type="project" value="InterPro"/>
</dbReference>
<dbReference type="InterPro" id="IPR000971">
    <property type="entry name" value="Globin"/>
</dbReference>
<dbReference type="Proteomes" id="UP001153069">
    <property type="component" value="Unassembled WGS sequence"/>
</dbReference>
<sequence>MLLQTAVSSVRRGLPRHSWASSCRIADTVLSGQQQQRFASEPCTSLGRMFAGNPELQNVFNQTNQTLGGQPKKLLKTVALAAQAAIATGELPGEAIEGICQKHCALHVGPDAFGVVGANILGTIEDLLTKDQAVLDAWGALYGDIANVFITREAEINKEVAAVPGSWSGRRKFVMAKKEKVSSSVTRFKFEPVDGQPTPDFEPGKFTTIWVPVEEEGPYGHYSEQPRHYTLAVPRKKEDANTGMSISVKKDGLISRILHAAETGTEWELSAPHGCFVMSGVEKLWLSSQDAPVVFISAGVGITPVLAMLENIYVTRPATWLHASQDGAVHPYRERLREIAAVRGGELQRRVWYSNPLPEDGHPGGNETSPHMFNVAKYHYEGRMDLAMSELEEITHLGNEEAHYYMCGPEGFMDAQRDTLVKLGVAEDRIHWEGF</sequence>
<evidence type="ECO:0000256" key="8">
    <source>
        <dbReference type="ARBA" id="ARBA00023004"/>
    </source>
</evidence>
<keyword evidence="6" id="KW-0479">Metal-binding</keyword>
<dbReference type="OrthoDB" id="436496at2759"/>
<evidence type="ECO:0000256" key="7">
    <source>
        <dbReference type="ARBA" id="ARBA00022857"/>
    </source>
</evidence>
<dbReference type="Pfam" id="PF00970">
    <property type="entry name" value="FAD_binding_6"/>
    <property type="match status" value="1"/>
</dbReference>
<evidence type="ECO:0000313" key="15">
    <source>
        <dbReference type="EMBL" id="CAB9509098.1"/>
    </source>
</evidence>
<dbReference type="Pfam" id="PF00175">
    <property type="entry name" value="NAD_binding_1"/>
    <property type="match status" value="1"/>
</dbReference>
<evidence type="ECO:0000313" key="16">
    <source>
        <dbReference type="Proteomes" id="UP001153069"/>
    </source>
</evidence>
<evidence type="ECO:0000256" key="5">
    <source>
        <dbReference type="ARBA" id="ARBA00022617"/>
    </source>
</evidence>
<dbReference type="InterPro" id="IPR012292">
    <property type="entry name" value="Globin/Proto"/>
</dbReference>
<dbReference type="GO" id="GO:0071500">
    <property type="term" value="P:cellular response to nitrosative stress"/>
    <property type="evidence" value="ECO:0007669"/>
    <property type="project" value="TreeGrafter"/>
</dbReference>
<comment type="catalytic activity">
    <reaction evidence="11">
        <text>2 nitric oxide + NADPH + 2 O2 = 2 nitrate + NADP(+) + H(+)</text>
        <dbReference type="Rhea" id="RHEA:19465"/>
        <dbReference type="ChEBI" id="CHEBI:15378"/>
        <dbReference type="ChEBI" id="CHEBI:15379"/>
        <dbReference type="ChEBI" id="CHEBI:16480"/>
        <dbReference type="ChEBI" id="CHEBI:17632"/>
        <dbReference type="ChEBI" id="CHEBI:57783"/>
        <dbReference type="ChEBI" id="CHEBI:58349"/>
        <dbReference type="EC" id="1.14.12.17"/>
    </reaction>
</comment>
<dbReference type="SUPFAM" id="SSF52343">
    <property type="entry name" value="Ferredoxin reductase-like, C-terminal NADP-linked domain"/>
    <property type="match status" value="1"/>
</dbReference>
<keyword evidence="9" id="KW-0520">NAD</keyword>
<keyword evidence="12" id="KW-0561">Oxygen transport</keyword>
<dbReference type="Gene3D" id="1.10.490.10">
    <property type="entry name" value="Globins"/>
    <property type="match status" value="1"/>
</dbReference>